<dbReference type="RefSeq" id="WP_217067008.1">
    <property type="nucleotide sequence ID" value="NZ_JAHQCS010000111.1"/>
</dbReference>
<dbReference type="EMBL" id="JAHQCS010000111">
    <property type="protein sequence ID" value="MBU9712830.1"/>
    <property type="molecule type" value="Genomic_DNA"/>
</dbReference>
<dbReference type="Proteomes" id="UP000784880">
    <property type="component" value="Unassembled WGS sequence"/>
</dbReference>
<sequence>MDKLLLKELKEYIELHQSVIQFALHQPKVESMEKSISEDLQIGHLEDFIKKKKQPSLNQILFKYIDEKGLSDPEIYKKAGIDRKHFSKIRTNPEYQPKKNTVFALALALELSLDQSEHLLSVAGYSLSSSDTTDLIIQFCLEKKIFDLHYVNQALEYFNQKII</sequence>
<protein>
    <recommendedName>
        <fullName evidence="3">XRE family transcriptional regulator</fullName>
    </recommendedName>
</protein>
<evidence type="ECO:0008006" key="3">
    <source>
        <dbReference type="Google" id="ProtNLM"/>
    </source>
</evidence>
<accession>A0ABS6JHF7</accession>
<comment type="caution">
    <text evidence="1">The sequence shown here is derived from an EMBL/GenBank/DDBJ whole genome shotgun (WGS) entry which is preliminary data.</text>
</comment>
<evidence type="ECO:0000313" key="2">
    <source>
        <dbReference type="Proteomes" id="UP000784880"/>
    </source>
</evidence>
<reference evidence="1 2" key="1">
    <citation type="submission" date="2021-06" db="EMBL/GenBank/DDBJ databases">
        <title>Bacillus sp. RD4P76, an endophyte from a halophyte.</title>
        <authorList>
            <person name="Sun J.-Q."/>
        </authorList>
    </citation>
    <scope>NUCLEOTIDE SEQUENCE [LARGE SCALE GENOMIC DNA]</scope>
    <source>
        <strain evidence="1 2">CGMCC 1.15917</strain>
    </source>
</reference>
<name>A0ABS6JHF7_9BACI</name>
<evidence type="ECO:0000313" key="1">
    <source>
        <dbReference type="EMBL" id="MBU9712830.1"/>
    </source>
</evidence>
<keyword evidence="2" id="KW-1185">Reference proteome</keyword>
<organism evidence="1 2">
    <name type="scientific">Evansella tamaricis</name>
    <dbReference type="NCBI Taxonomy" id="2069301"/>
    <lineage>
        <taxon>Bacteria</taxon>
        <taxon>Bacillati</taxon>
        <taxon>Bacillota</taxon>
        <taxon>Bacilli</taxon>
        <taxon>Bacillales</taxon>
        <taxon>Bacillaceae</taxon>
        <taxon>Evansella</taxon>
    </lineage>
</organism>
<proteinExistence type="predicted"/>
<gene>
    <name evidence="1" type="ORF">KS419_13955</name>
</gene>